<protein>
    <submittedName>
        <fullName evidence="3">Uncharacterized protein</fullName>
    </submittedName>
</protein>
<proteinExistence type="predicted"/>
<evidence type="ECO:0000256" key="1">
    <source>
        <dbReference type="SAM" id="MobiDB-lite"/>
    </source>
</evidence>
<dbReference type="OrthoDB" id="912482at2759"/>
<comment type="caution">
    <text evidence="3">The sequence shown here is derived from an EMBL/GenBank/DDBJ whole genome shotgun (WGS) entry which is preliminary data.</text>
</comment>
<sequence length="54" mass="5866">PPPATSTSYNGPHVTAPPPIGYPTKEGKQQQGDGPIETQRKGDGFLRGWYDLRT</sequence>
<dbReference type="Proteomes" id="UP000653305">
    <property type="component" value="Unassembled WGS sequence"/>
</dbReference>
<keyword evidence="4" id="KW-1185">Reference proteome</keyword>
<reference evidence="3" key="1">
    <citation type="submission" date="2020-07" db="EMBL/GenBank/DDBJ databases">
        <title>Ethylene signaling mediates host invasion by parasitic plants.</title>
        <authorList>
            <person name="Yoshida S."/>
        </authorList>
    </citation>
    <scope>NUCLEOTIDE SEQUENCE</scope>
    <source>
        <strain evidence="3">Okayama</strain>
    </source>
</reference>
<accession>A0A830BZL8</accession>
<evidence type="ECO:0000313" key="4">
    <source>
        <dbReference type="Proteomes" id="UP000653305"/>
    </source>
</evidence>
<dbReference type="EMBL" id="BMAC01000267">
    <property type="protein sequence ID" value="GFP92119.1"/>
    <property type="molecule type" value="Genomic_DNA"/>
</dbReference>
<evidence type="ECO:0000313" key="2">
    <source>
        <dbReference type="EMBL" id="GFP82314.1"/>
    </source>
</evidence>
<feature type="region of interest" description="Disordered" evidence="1">
    <location>
        <begin position="1"/>
        <end position="44"/>
    </location>
</feature>
<name>A0A830BZL8_9LAMI</name>
<evidence type="ECO:0000313" key="3">
    <source>
        <dbReference type="EMBL" id="GFP92119.1"/>
    </source>
</evidence>
<feature type="compositionally biased region" description="Polar residues" evidence="1">
    <location>
        <begin position="1"/>
        <end position="10"/>
    </location>
</feature>
<gene>
    <name evidence="2" type="ORF">PHJA_000374600</name>
    <name evidence="3" type="ORF">PHJA_001356000</name>
</gene>
<feature type="non-terminal residue" evidence="3">
    <location>
        <position position="1"/>
    </location>
</feature>
<organism evidence="3 4">
    <name type="scientific">Phtheirospermum japonicum</name>
    <dbReference type="NCBI Taxonomy" id="374723"/>
    <lineage>
        <taxon>Eukaryota</taxon>
        <taxon>Viridiplantae</taxon>
        <taxon>Streptophyta</taxon>
        <taxon>Embryophyta</taxon>
        <taxon>Tracheophyta</taxon>
        <taxon>Spermatophyta</taxon>
        <taxon>Magnoliopsida</taxon>
        <taxon>eudicotyledons</taxon>
        <taxon>Gunneridae</taxon>
        <taxon>Pentapetalae</taxon>
        <taxon>asterids</taxon>
        <taxon>lamiids</taxon>
        <taxon>Lamiales</taxon>
        <taxon>Orobanchaceae</taxon>
        <taxon>Orobanchaceae incertae sedis</taxon>
        <taxon>Phtheirospermum</taxon>
    </lineage>
</organism>
<dbReference type="EMBL" id="BMAC01000040">
    <property type="protein sequence ID" value="GFP82314.1"/>
    <property type="molecule type" value="Genomic_DNA"/>
</dbReference>
<dbReference type="AlphaFoldDB" id="A0A830BZL8"/>